<dbReference type="EMBL" id="BK015262">
    <property type="protein sequence ID" value="DAD98434.1"/>
    <property type="molecule type" value="Genomic_DNA"/>
</dbReference>
<protein>
    <submittedName>
        <fullName evidence="2">Uncharacterized protein</fullName>
    </submittedName>
</protein>
<sequence length="41" mass="4885">MIERIVKKIRWENTASNQRTISFILGCIVSLILMFIRILTY</sequence>
<reference evidence="2" key="1">
    <citation type="journal article" date="2021" name="Proc. Natl. Acad. Sci. U.S.A.">
        <title>A Catalog of Tens of Thousands of Viruses from Human Metagenomes Reveals Hidden Associations with Chronic Diseases.</title>
        <authorList>
            <person name="Tisza M.J."/>
            <person name="Buck C.B."/>
        </authorList>
    </citation>
    <scope>NUCLEOTIDE SEQUENCE</scope>
    <source>
        <strain evidence="2">CtQLz13</strain>
    </source>
</reference>
<keyword evidence="1" id="KW-0812">Transmembrane</keyword>
<evidence type="ECO:0000313" key="2">
    <source>
        <dbReference type="EMBL" id="DAD98434.1"/>
    </source>
</evidence>
<name>A0A8S5NW39_9CAUD</name>
<keyword evidence="1" id="KW-1133">Transmembrane helix</keyword>
<keyword evidence="1" id="KW-0472">Membrane</keyword>
<proteinExistence type="predicted"/>
<feature type="transmembrane region" description="Helical" evidence="1">
    <location>
        <begin position="21"/>
        <end position="40"/>
    </location>
</feature>
<evidence type="ECO:0000256" key="1">
    <source>
        <dbReference type="SAM" id="Phobius"/>
    </source>
</evidence>
<accession>A0A8S5NW39</accession>
<organism evidence="2">
    <name type="scientific">Siphoviridae sp. ctQLz13</name>
    <dbReference type="NCBI Taxonomy" id="2825492"/>
    <lineage>
        <taxon>Viruses</taxon>
        <taxon>Duplodnaviria</taxon>
        <taxon>Heunggongvirae</taxon>
        <taxon>Uroviricota</taxon>
        <taxon>Caudoviricetes</taxon>
    </lineage>
</organism>